<dbReference type="Proteomes" id="UP000005317">
    <property type="component" value="Unassembled WGS sequence"/>
</dbReference>
<evidence type="ECO:0000256" key="1">
    <source>
        <dbReference type="SAM" id="MobiDB-lite"/>
    </source>
</evidence>
<gene>
    <name evidence="3" type="ORF">Thini_2549</name>
</gene>
<dbReference type="Gene3D" id="1.25.40.10">
    <property type="entry name" value="Tetratricopeptide repeat domain"/>
    <property type="match status" value="1"/>
</dbReference>
<evidence type="ECO:0000313" key="4">
    <source>
        <dbReference type="Proteomes" id="UP000005317"/>
    </source>
</evidence>
<evidence type="ECO:0000313" key="3">
    <source>
        <dbReference type="EMBL" id="EIJ35092.1"/>
    </source>
</evidence>
<evidence type="ECO:0000256" key="2">
    <source>
        <dbReference type="SAM" id="Phobius"/>
    </source>
</evidence>
<dbReference type="InterPro" id="IPR011990">
    <property type="entry name" value="TPR-like_helical_dom_sf"/>
</dbReference>
<accession>A0A656HFX2</accession>
<proteinExistence type="predicted"/>
<evidence type="ECO:0008006" key="5">
    <source>
        <dbReference type="Google" id="ProtNLM"/>
    </source>
</evidence>
<feature type="transmembrane region" description="Helical" evidence="2">
    <location>
        <begin position="54"/>
        <end position="75"/>
    </location>
</feature>
<feature type="region of interest" description="Disordered" evidence="1">
    <location>
        <begin position="1"/>
        <end position="21"/>
    </location>
</feature>
<keyword evidence="2" id="KW-1133">Transmembrane helix</keyword>
<keyword evidence="2" id="KW-0812">Transmembrane</keyword>
<organism evidence="3 4">
    <name type="scientific">Thiothrix nivea (strain ATCC 35100 / DSM 5205 / JP2)</name>
    <dbReference type="NCBI Taxonomy" id="870187"/>
    <lineage>
        <taxon>Bacteria</taxon>
        <taxon>Pseudomonadati</taxon>
        <taxon>Pseudomonadota</taxon>
        <taxon>Gammaproteobacteria</taxon>
        <taxon>Thiotrichales</taxon>
        <taxon>Thiotrichaceae</taxon>
        <taxon>Thiothrix</taxon>
    </lineage>
</organism>
<dbReference type="SUPFAM" id="SSF48452">
    <property type="entry name" value="TPR-like"/>
    <property type="match status" value="1"/>
</dbReference>
<reference evidence="4" key="1">
    <citation type="journal article" date="2011" name="Stand. Genomic Sci.">
        <title>Genome sequence of the filamentous, gliding Thiothrix nivea neotype strain (JP2(T)).</title>
        <authorList>
            <person name="Lapidus A."/>
            <person name="Nolan M."/>
            <person name="Lucas S."/>
            <person name="Glavina Del Rio T."/>
            <person name="Tice H."/>
            <person name="Cheng J.F."/>
            <person name="Tapia R."/>
            <person name="Han C."/>
            <person name="Goodwin L."/>
            <person name="Pitluck S."/>
            <person name="Liolios K."/>
            <person name="Pagani I."/>
            <person name="Ivanova N."/>
            <person name="Huntemann M."/>
            <person name="Mavromatis K."/>
            <person name="Mikhailova N."/>
            <person name="Pati A."/>
            <person name="Chen A."/>
            <person name="Palaniappan K."/>
            <person name="Land M."/>
            <person name="Brambilla E.M."/>
            <person name="Rohde M."/>
            <person name="Abt B."/>
            <person name="Verbarg S."/>
            <person name="Goker M."/>
            <person name="Bristow J."/>
            <person name="Eisen J.A."/>
            <person name="Markowitz V."/>
            <person name="Hugenholtz P."/>
            <person name="Kyrpides N.C."/>
            <person name="Klenk H.P."/>
            <person name="Woyke T."/>
        </authorList>
    </citation>
    <scope>NUCLEOTIDE SEQUENCE [LARGE SCALE GENOMIC DNA]</scope>
    <source>
        <strain evidence="4">ATCC 35100 / DSM 5205 / JP2</strain>
    </source>
</reference>
<dbReference type="EMBL" id="JH651384">
    <property type="protein sequence ID" value="EIJ35092.1"/>
    <property type="molecule type" value="Genomic_DNA"/>
</dbReference>
<protein>
    <recommendedName>
        <fullName evidence="5">Tetratricopeptide repeat protein</fullName>
    </recommendedName>
</protein>
<name>A0A656HFX2_THINJ</name>
<keyword evidence="2" id="KW-0472">Membrane</keyword>
<dbReference type="AlphaFoldDB" id="A0A656HFX2"/>
<keyword evidence="4" id="KW-1185">Reference proteome</keyword>
<sequence>MQRNHRNVNEEQSPPTPTPPATRLARAIALLQRWRNLLVQHFGIRALTEKLMGLLRLFATVGLLLIVGFVVYQAVQSARLVLVKPFAVPQSMSGSHADAGRVIANTLKQELLGAENSIYTTIKRGSNGNGKVNIEAVTGNTEDYLLGASIKLPETGISINDVVEFIASIFGRRNITGSVYYDQDKLFLQVELEGRTFVYQRDLNGRDPKALNLDLIADMLRESRTELLSVASESHNLYYYCTGEADAIEYPEGELSQWFDYCTQLKSSQITPENLDTLLHSLRSPELRRAADDNDTLKHILNQTIGNALDKTRLICPNYPKTKVCKTPEATFQPRIAIRIPQPPPRPPDAPAKLYPNLPDASAFQAEAFSTRSMVSMAAPAAAASVTSTATATLIELPSVPELQTRCVAQPQASPQDVLASNQTEGDATLLFNNNLEVQALEKYAQAITQNCNNAFAWANMGVLLMAEGALQSISEAQLALEQAVSINNRIDWIQNSLCIARAYAADPEQMETLLGDAACLAARAINPANKVLLDKQFYIAIADRYFTLEQYLQAYNSYQTAMSVDRKRDCNTSKTINKLYRLETEHQITGAWQMACDMLADAAPLPDNRVSACEDKLATFKCP</sequence>